<reference evidence="16 17" key="1">
    <citation type="submission" date="2020-04" db="EMBL/GenBank/DDBJ databases">
        <title>Genomic insights into acetone-butanol-ethanol (ABE) fermentation by sequencing solventogenic clostridia strains.</title>
        <authorList>
            <person name="Brown S."/>
        </authorList>
    </citation>
    <scope>NUCLEOTIDE SEQUENCE [LARGE SCALE GENOMIC DNA]</scope>
    <source>
        <strain evidence="16 17">DJ011</strain>
    </source>
</reference>
<dbReference type="Proteomes" id="UP000563151">
    <property type="component" value="Unassembled WGS sequence"/>
</dbReference>
<dbReference type="GO" id="GO:0046872">
    <property type="term" value="F:metal ion binding"/>
    <property type="evidence" value="ECO:0007669"/>
    <property type="project" value="UniProtKB-KW"/>
</dbReference>
<evidence type="ECO:0000256" key="8">
    <source>
        <dbReference type="ARBA" id="ARBA00022840"/>
    </source>
</evidence>
<dbReference type="InterPro" id="IPR016185">
    <property type="entry name" value="PreATP-grasp_dom_sf"/>
</dbReference>
<comment type="catalytic activity">
    <reaction evidence="11 13">
        <text>N(6)-biotinyl-L-lysyl-[protein] + hydrogencarbonate + ATP = N(6)-carboxybiotinyl-L-lysyl-[protein] + ADP + phosphate + H(+)</text>
        <dbReference type="Rhea" id="RHEA:13501"/>
        <dbReference type="Rhea" id="RHEA-COMP:10505"/>
        <dbReference type="Rhea" id="RHEA-COMP:10506"/>
        <dbReference type="ChEBI" id="CHEBI:15378"/>
        <dbReference type="ChEBI" id="CHEBI:17544"/>
        <dbReference type="ChEBI" id="CHEBI:30616"/>
        <dbReference type="ChEBI" id="CHEBI:43474"/>
        <dbReference type="ChEBI" id="CHEBI:83144"/>
        <dbReference type="ChEBI" id="CHEBI:83145"/>
        <dbReference type="ChEBI" id="CHEBI:456216"/>
        <dbReference type="EC" id="6.3.4.14"/>
    </reaction>
</comment>
<evidence type="ECO:0000256" key="3">
    <source>
        <dbReference type="ARBA" id="ARBA00011750"/>
    </source>
</evidence>
<evidence type="ECO:0000256" key="5">
    <source>
        <dbReference type="ARBA" id="ARBA00022598"/>
    </source>
</evidence>
<dbReference type="AlphaFoldDB" id="A0A923E8A6"/>
<protein>
    <recommendedName>
        <fullName evidence="4 13">Biotin carboxylase</fullName>
        <ecNumber evidence="4 13">6.3.4.14</ecNumber>
    </recommendedName>
    <alternativeName>
        <fullName evidence="13">Acetyl-coenzyme A carboxylase biotin carboxylase subunit A</fullName>
    </alternativeName>
</protein>
<dbReference type="SUPFAM" id="SSF56059">
    <property type="entry name" value="Glutathione synthetase ATP-binding domain-like"/>
    <property type="match status" value="1"/>
</dbReference>
<dbReference type="PANTHER" id="PTHR48095">
    <property type="entry name" value="PYRUVATE CARBOXYLASE SUBUNIT A"/>
    <property type="match status" value="1"/>
</dbReference>
<dbReference type="FunFam" id="3.30.1490.20:FF:000018">
    <property type="entry name" value="Biotin carboxylase"/>
    <property type="match status" value="1"/>
</dbReference>
<keyword evidence="5 13" id="KW-0436">Ligase</keyword>
<dbReference type="GO" id="GO:0005524">
    <property type="term" value="F:ATP binding"/>
    <property type="evidence" value="ECO:0007669"/>
    <property type="project" value="UniProtKB-UniRule"/>
</dbReference>
<evidence type="ECO:0000256" key="2">
    <source>
        <dbReference type="ARBA" id="ARBA00004956"/>
    </source>
</evidence>
<proteinExistence type="predicted"/>
<keyword evidence="8 12" id="KW-0067">ATP-binding</keyword>
<evidence type="ECO:0000256" key="13">
    <source>
        <dbReference type="RuleBase" id="RU365063"/>
    </source>
</evidence>
<dbReference type="SMART" id="SM00878">
    <property type="entry name" value="Biotin_carb_C"/>
    <property type="match status" value="1"/>
</dbReference>
<dbReference type="InterPro" id="IPR051602">
    <property type="entry name" value="ACC_Biotin_Carboxylase"/>
</dbReference>
<dbReference type="PROSITE" id="PS50975">
    <property type="entry name" value="ATP_GRASP"/>
    <property type="match status" value="1"/>
</dbReference>
<keyword evidence="17" id="KW-1185">Reference proteome</keyword>
<comment type="subunit">
    <text evidence="3 13">Acetyl-CoA carboxylase is a heterohexamer of biotin carboxyl carrier protein, biotin carboxylase and the two subunits of carboxyl transferase in a 2:2 complex.</text>
</comment>
<evidence type="ECO:0000313" key="17">
    <source>
        <dbReference type="Proteomes" id="UP000563151"/>
    </source>
</evidence>
<dbReference type="InterPro" id="IPR005482">
    <property type="entry name" value="Biotin_COase_C"/>
</dbReference>
<keyword evidence="13" id="KW-0443">Lipid metabolism</keyword>
<dbReference type="GO" id="GO:0004075">
    <property type="term" value="F:biotin carboxylase activity"/>
    <property type="evidence" value="ECO:0007669"/>
    <property type="project" value="UniProtKB-EC"/>
</dbReference>
<accession>A0A923E8A6</accession>
<dbReference type="NCBIfam" id="TIGR00514">
    <property type="entry name" value="accC"/>
    <property type="match status" value="1"/>
</dbReference>
<dbReference type="PANTHER" id="PTHR48095:SF2">
    <property type="entry name" value="BIOTIN CARBOXYLASE, CHLOROPLASTIC"/>
    <property type="match status" value="1"/>
</dbReference>
<dbReference type="SUPFAM" id="SSF51246">
    <property type="entry name" value="Rudiment single hybrid motif"/>
    <property type="match status" value="1"/>
</dbReference>
<dbReference type="SUPFAM" id="SSF52440">
    <property type="entry name" value="PreATP-grasp domain"/>
    <property type="match status" value="1"/>
</dbReference>
<evidence type="ECO:0000256" key="12">
    <source>
        <dbReference type="PROSITE-ProRule" id="PRU00409"/>
    </source>
</evidence>
<dbReference type="InterPro" id="IPR011054">
    <property type="entry name" value="Rudment_hybrid_motif"/>
</dbReference>
<evidence type="ECO:0000256" key="1">
    <source>
        <dbReference type="ARBA" id="ARBA00003761"/>
    </source>
</evidence>
<dbReference type="FunFam" id="3.30.470.20:FF:000028">
    <property type="entry name" value="Methylcrotonoyl-CoA carboxylase subunit alpha, mitochondrial"/>
    <property type="match status" value="1"/>
</dbReference>
<dbReference type="InterPro" id="IPR011761">
    <property type="entry name" value="ATP-grasp"/>
</dbReference>
<dbReference type="FunFam" id="3.40.50.20:FF:000010">
    <property type="entry name" value="Propionyl-CoA carboxylase subunit alpha"/>
    <property type="match status" value="1"/>
</dbReference>
<dbReference type="GO" id="GO:0006633">
    <property type="term" value="P:fatty acid biosynthetic process"/>
    <property type="evidence" value="ECO:0007669"/>
    <property type="project" value="UniProtKB-KW"/>
</dbReference>
<evidence type="ECO:0000256" key="6">
    <source>
        <dbReference type="ARBA" id="ARBA00022723"/>
    </source>
</evidence>
<evidence type="ECO:0000259" key="14">
    <source>
        <dbReference type="PROSITE" id="PS50975"/>
    </source>
</evidence>
<comment type="function">
    <text evidence="1 13">This protein is a component of the acetyl coenzyme A carboxylase complex; first, biotin carboxylase catalyzes the carboxylation of the carrier protein and then the transcarboxylase transfers the carboxyl group to form malonyl-CoA.</text>
</comment>
<keyword evidence="10 13" id="KW-0092">Biotin</keyword>
<keyword evidence="6" id="KW-0479">Metal-binding</keyword>
<dbReference type="NCBIfam" id="NF004085">
    <property type="entry name" value="PRK05586.1"/>
    <property type="match status" value="1"/>
</dbReference>
<gene>
    <name evidence="16" type="ORF">HGG79_11565</name>
</gene>
<keyword evidence="13" id="KW-0444">Lipid biosynthesis</keyword>
<organism evidence="16 17">
    <name type="scientific">Clostridium tetanomorphum</name>
    <dbReference type="NCBI Taxonomy" id="1553"/>
    <lineage>
        <taxon>Bacteria</taxon>
        <taxon>Bacillati</taxon>
        <taxon>Bacillota</taxon>
        <taxon>Clostridia</taxon>
        <taxon>Eubacteriales</taxon>
        <taxon>Clostridiaceae</taxon>
        <taxon>Clostridium</taxon>
    </lineage>
</organism>
<dbReference type="PROSITE" id="PS00866">
    <property type="entry name" value="CPSASE_1"/>
    <property type="match status" value="1"/>
</dbReference>
<feature type="domain" description="ATP-grasp" evidence="14">
    <location>
        <begin position="120"/>
        <end position="317"/>
    </location>
</feature>
<dbReference type="InterPro" id="IPR005481">
    <property type="entry name" value="BC-like_N"/>
</dbReference>
<dbReference type="InterPro" id="IPR004549">
    <property type="entry name" value="Acetyl_CoA_COase_biotin_COase"/>
</dbReference>
<evidence type="ECO:0000256" key="9">
    <source>
        <dbReference type="ARBA" id="ARBA00022842"/>
    </source>
</evidence>
<comment type="pathway">
    <text evidence="2 13">Lipid metabolism; malonyl-CoA biosynthesis; malonyl-CoA from acetyl-CoA: step 1/1.</text>
</comment>
<dbReference type="Gene3D" id="3.30.470.20">
    <property type="entry name" value="ATP-grasp fold, B domain"/>
    <property type="match status" value="1"/>
</dbReference>
<keyword evidence="13" id="KW-0276">Fatty acid metabolism</keyword>
<sequence>MFKKILIANRGEIAVRIVRACREMGIETVAVYSTVDKDSLHVEMADESVCIGPPSPKDSYLNIKNILSATVLTGAEAIHPGFGFLSENSKFAEMCRECNITFIGPDADIIDKMGNKSNARAMMMEAGVPVIPGSKKPILSDEEALENAKKIGYPVMIKASAGGGGRGIRIVRTENELLVSLQKARIEAKASFGDDTMYMEKYLENPRHVEIQILADNYGNVVYLGERDCSIQRRNQKVLEEAPCPIMTEQLREKMGEAAIKAAKYVGYKNAGTIEFLLDKNNNFYFMEMNTRIQVEHPITELVTGIDLIKEQIRIASGEKLNISQKDIEIKGHAIECRINAEDAEKDFRPSPGKVKGLFMPGGPGVRVDTFLYDGYIIPPNYDSMIAKLIVYGNDREEAINKMRRALGEFLVGGIKTNIDYQFKIINNVDFINANYDTGFIGRNHK</sequence>
<evidence type="ECO:0000256" key="11">
    <source>
        <dbReference type="ARBA" id="ARBA00048600"/>
    </source>
</evidence>
<evidence type="ECO:0000256" key="7">
    <source>
        <dbReference type="ARBA" id="ARBA00022741"/>
    </source>
</evidence>
<name>A0A923E8A6_CLOTT</name>
<dbReference type="InterPro" id="IPR011764">
    <property type="entry name" value="Biotin_carboxylation_dom"/>
</dbReference>
<dbReference type="EMBL" id="JAAZWO010000013">
    <property type="protein sequence ID" value="MBC2398402.1"/>
    <property type="molecule type" value="Genomic_DNA"/>
</dbReference>
<dbReference type="Pfam" id="PF02786">
    <property type="entry name" value="CPSase_L_D2"/>
    <property type="match status" value="1"/>
</dbReference>
<feature type="domain" description="Biotin carboxylation" evidence="15">
    <location>
        <begin position="1"/>
        <end position="446"/>
    </location>
</feature>
<dbReference type="PROSITE" id="PS50979">
    <property type="entry name" value="BC"/>
    <property type="match status" value="1"/>
</dbReference>
<keyword evidence="7 12" id="KW-0547">Nucleotide-binding</keyword>
<dbReference type="Pfam" id="PF00289">
    <property type="entry name" value="Biotin_carb_N"/>
    <property type="match status" value="1"/>
</dbReference>
<dbReference type="InterPro" id="IPR005479">
    <property type="entry name" value="CPAse_ATP-bd"/>
</dbReference>
<dbReference type="EC" id="6.3.4.14" evidence="4 13"/>
<evidence type="ECO:0000313" key="16">
    <source>
        <dbReference type="EMBL" id="MBC2398402.1"/>
    </source>
</evidence>
<dbReference type="RefSeq" id="WP_035145466.1">
    <property type="nucleotide sequence ID" value="NZ_JAAZWO010000013.1"/>
</dbReference>
<evidence type="ECO:0000256" key="4">
    <source>
        <dbReference type="ARBA" id="ARBA00013263"/>
    </source>
</evidence>
<dbReference type="Pfam" id="PF02785">
    <property type="entry name" value="Biotin_carb_C"/>
    <property type="match status" value="1"/>
</dbReference>
<evidence type="ECO:0000256" key="10">
    <source>
        <dbReference type="ARBA" id="ARBA00023267"/>
    </source>
</evidence>
<keyword evidence="13" id="KW-0275">Fatty acid biosynthesis</keyword>
<dbReference type="NCBIfam" id="NF006367">
    <property type="entry name" value="PRK08591.1"/>
    <property type="match status" value="1"/>
</dbReference>
<comment type="caution">
    <text evidence="16">The sequence shown here is derived from an EMBL/GenBank/DDBJ whole genome shotgun (WGS) entry which is preliminary data.</text>
</comment>
<keyword evidence="9" id="KW-0460">Magnesium</keyword>
<evidence type="ECO:0000259" key="15">
    <source>
        <dbReference type="PROSITE" id="PS50979"/>
    </source>
</evidence>
<dbReference type="PROSITE" id="PS00867">
    <property type="entry name" value="CPSASE_2"/>
    <property type="match status" value="1"/>
</dbReference>